<sequence>MMNILQNLYALIAHQYSFLPRDDEAIISFESPQGLSDLCIGECDSELIHDHPIDQQLFHIRMANSKGQREAASLLVKKKYSWRGYCVDTPVSSEPNRITLIAETAEETVGTMTLCLDGDTPLPADENFGDKLDELRAKGRRLSEPSRLAIDDNVPKRVFASLIHICYLYAANIHGFTDWVIEVNPRHAGFYKRMLGFREIGEERVCTRVDAPAVLLRLKLEYMAEQIGKFGGLMEQRGNERSFYPYFFSEQDECDIVGRLKTGCPWAPVI</sequence>
<dbReference type="InterPro" id="IPR016181">
    <property type="entry name" value="Acyl_CoA_acyltransferase"/>
</dbReference>
<accession>A0A1H8DJT6</accession>
<protein>
    <recommendedName>
        <fullName evidence="1">N-acyl amino acid synthase FeeM catalytic core domain-containing protein</fullName>
    </recommendedName>
</protein>
<proteinExistence type="predicted"/>
<dbReference type="InterPro" id="IPR054597">
    <property type="entry name" value="FeeM_cat"/>
</dbReference>
<dbReference type="RefSeq" id="WP_254772586.1">
    <property type="nucleotide sequence ID" value="NZ_FOCT01000002.1"/>
</dbReference>
<dbReference type="Proteomes" id="UP000183898">
    <property type="component" value="Unassembled WGS sequence"/>
</dbReference>
<gene>
    <name evidence="2" type="ORF">SAMN05216404_102273</name>
</gene>
<dbReference type="EMBL" id="FOCT01000002">
    <property type="protein sequence ID" value="SEN06787.1"/>
    <property type="molecule type" value="Genomic_DNA"/>
</dbReference>
<dbReference type="SUPFAM" id="SSF55729">
    <property type="entry name" value="Acyl-CoA N-acyltransferases (Nat)"/>
    <property type="match status" value="1"/>
</dbReference>
<dbReference type="Gene3D" id="3.40.630.30">
    <property type="match status" value="1"/>
</dbReference>
<organism evidence="2 3">
    <name type="scientific">Nitrosospira multiformis</name>
    <dbReference type="NCBI Taxonomy" id="1231"/>
    <lineage>
        <taxon>Bacteria</taxon>
        <taxon>Pseudomonadati</taxon>
        <taxon>Pseudomonadota</taxon>
        <taxon>Betaproteobacteria</taxon>
        <taxon>Nitrosomonadales</taxon>
        <taxon>Nitrosomonadaceae</taxon>
        <taxon>Nitrosospira</taxon>
    </lineage>
</organism>
<reference evidence="2 3" key="1">
    <citation type="submission" date="2016-10" db="EMBL/GenBank/DDBJ databases">
        <authorList>
            <person name="de Groot N.N."/>
        </authorList>
    </citation>
    <scope>NUCLEOTIDE SEQUENCE [LARGE SCALE GENOMIC DNA]</scope>
    <source>
        <strain evidence="2 3">Nl18</strain>
    </source>
</reference>
<dbReference type="Pfam" id="PF21926">
    <property type="entry name" value="FeeM"/>
    <property type="match status" value="1"/>
</dbReference>
<evidence type="ECO:0000313" key="2">
    <source>
        <dbReference type="EMBL" id="SEN06787.1"/>
    </source>
</evidence>
<name>A0A1H8DJT6_9PROT</name>
<evidence type="ECO:0000313" key="3">
    <source>
        <dbReference type="Proteomes" id="UP000183898"/>
    </source>
</evidence>
<dbReference type="AlphaFoldDB" id="A0A1H8DJT6"/>
<evidence type="ECO:0000259" key="1">
    <source>
        <dbReference type="Pfam" id="PF21926"/>
    </source>
</evidence>
<feature type="domain" description="N-acyl amino acid synthase FeeM catalytic core" evidence="1">
    <location>
        <begin position="71"/>
        <end position="218"/>
    </location>
</feature>